<dbReference type="Pfam" id="PF02537">
    <property type="entry name" value="CRCB"/>
    <property type="match status" value="1"/>
</dbReference>
<gene>
    <name evidence="10" type="primary">fluC</name>
    <name evidence="10" type="synonym">crcB</name>
    <name evidence="11" type="ORF">BXY45_11812</name>
</gene>
<proteinExistence type="inferred from homology"/>
<feature type="transmembrane region" description="Helical" evidence="10">
    <location>
        <begin position="49"/>
        <end position="82"/>
    </location>
</feature>
<dbReference type="EMBL" id="QGDQ01000018">
    <property type="protein sequence ID" value="PWJ52641.1"/>
    <property type="molecule type" value="Genomic_DNA"/>
</dbReference>
<evidence type="ECO:0000256" key="3">
    <source>
        <dbReference type="ARBA" id="ARBA00022692"/>
    </source>
</evidence>
<evidence type="ECO:0000313" key="12">
    <source>
        <dbReference type="Proteomes" id="UP000245469"/>
    </source>
</evidence>
<comment type="similarity">
    <text evidence="7 10">Belongs to the fluoride channel Fluc/FEX (TC 1.A.43) family.</text>
</comment>
<dbReference type="AlphaFoldDB" id="A0A316A426"/>
<keyword evidence="10" id="KW-0406">Ion transport</keyword>
<accession>A0A316A426</accession>
<organism evidence="11 12">
    <name type="scientific">Quadrisphaera granulorum</name>
    <dbReference type="NCBI Taxonomy" id="317664"/>
    <lineage>
        <taxon>Bacteria</taxon>
        <taxon>Bacillati</taxon>
        <taxon>Actinomycetota</taxon>
        <taxon>Actinomycetes</taxon>
        <taxon>Kineosporiales</taxon>
        <taxon>Kineosporiaceae</taxon>
        <taxon>Quadrisphaera</taxon>
    </lineage>
</organism>
<dbReference type="InterPro" id="IPR003691">
    <property type="entry name" value="FluC"/>
</dbReference>
<dbReference type="Proteomes" id="UP000245469">
    <property type="component" value="Unassembled WGS sequence"/>
</dbReference>
<keyword evidence="10" id="KW-0813">Transport</keyword>
<dbReference type="GO" id="GO:0005886">
    <property type="term" value="C:plasma membrane"/>
    <property type="evidence" value="ECO:0007669"/>
    <property type="project" value="UniProtKB-SubCell"/>
</dbReference>
<evidence type="ECO:0000256" key="10">
    <source>
        <dbReference type="HAMAP-Rule" id="MF_00454"/>
    </source>
</evidence>
<dbReference type="HAMAP" id="MF_00454">
    <property type="entry name" value="FluC"/>
    <property type="match status" value="1"/>
</dbReference>
<comment type="function">
    <text evidence="9 10">Fluoride-specific ion channel. Important for reducing fluoride concentration in the cell, thus reducing its toxicity.</text>
</comment>
<dbReference type="OrthoDB" id="5148600at2"/>
<keyword evidence="10" id="KW-0479">Metal-binding</keyword>
<comment type="activity regulation">
    <text evidence="10">Na(+) is not transported, but it plays an essential structural role and its presence is essential for fluoride channel function.</text>
</comment>
<protein>
    <recommendedName>
        <fullName evidence="10">Fluoride-specific ion channel FluC</fullName>
    </recommendedName>
</protein>
<feature type="binding site" evidence="10">
    <location>
        <position position="77"/>
    </location>
    <ligand>
        <name>Na(+)</name>
        <dbReference type="ChEBI" id="CHEBI:29101"/>
        <note>structural</note>
    </ligand>
</feature>
<evidence type="ECO:0000256" key="1">
    <source>
        <dbReference type="ARBA" id="ARBA00004651"/>
    </source>
</evidence>
<name>A0A316A426_9ACTN</name>
<evidence type="ECO:0000256" key="4">
    <source>
        <dbReference type="ARBA" id="ARBA00022989"/>
    </source>
</evidence>
<dbReference type="PANTHER" id="PTHR28259:SF1">
    <property type="entry name" value="FLUORIDE EXPORT PROTEIN 1-RELATED"/>
    <property type="match status" value="1"/>
</dbReference>
<keyword evidence="6 10" id="KW-0407">Ion channel</keyword>
<feature type="transmembrane region" description="Helical" evidence="10">
    <location>
        <begin position="103"/>
        <end position="125"/>
    </location>
</feature>
<keyword evidence="2 10" id="KW-1003">Cell membrane</keyword>
<reference evidence="11 12" key="1">
    <citation type="submission" date="2018-03" db="EMBL/GenBank/DDBJ databases">
        <title>Genomic Encyclopedia of Archaeal and Bacterial Type Strains, Phase II (KMG-II): from individual species to whole genera.</title>
        <authorList>
            <person name="Goeker M."/>
        </authorList>
    </citation>
    <scope>NUCLEOTIDE SEQUENCE [LARGE SCALE GENOMIC DNA]</scope>
    <source>
        <strain evidence="11 12">DSM 44889</strain>
    </source>
</reference>
<keyword evidence="3 10" id="KW-0812">Transmembrane</keyword>
<dbReference type="RefSeq" id="WP_109775134.1">
    <property type="nucleotide sequence ID" value="NZ_QGDQ01000018.1"/>
</dbReference>
<feature type="binding site" evidence="10">
    <location>
        <position position="80"/>
    </location>
    <ligand>
        <name>Na(+)</name>
        <dbReference type="ChEBI" id="CHEBI:29101"/>
        <note>structural</note>
    </ligand>
</feature>
<dbReference type="GO" id="GO:0140114">
    <property type="term" value="P:cellular detoxification of fluoride"/>
    <property type="evidence" value="ECO:0007669"/>
    <property type="project" value="UniProtKB-UniRule"/>
</dbReference>
<comment type="catalytic activity">
    <reaction evidence="8">
        <text>fluoride(in) = fluoride(out)</text>
        <dbReference type="Rhea" id="RHEA:76159"/>
        <dbReference type="ChEBI" id="CHEBI:17051"/>
    </reaction>
    <physiologicalReaction direction="left-to-right" evidence="8">
        <dbReference type="Rhea" id="RHEA:76160"/>
    </physiologicalReaction>
</comment>
<keyword evidence="12" id="KW-1185">Reference proteome</keyword>
<sequence>MTELLAALAGGAGAAARFVVDGAFTAFVDRRGGSVLPWATTLINVTGSFALGVVVGLVTVGGAPSAVALILGTGFLGGYTTFSTASFETVRLARQGRWRAAGVHLVVMVSGTLLAAAAGLSLVVVF</sequence>
<evidence type="ECO:0000256" key="9">
    <source>
        <dbReference type="ARBA" id="ARBA00049940"/>
    </source>
</evidence>
<evidence type="ECO:0000256" key="2">
    <source>
        <dbReference type="ARBA" id="ARBA00022475"/>
    </source>
</evidence>
<comment type="caution">
    <text evidence="11">The sequence shown here is derived from an EMBL/GenBank/DDBJ whole genome shotgun (WGS) entry which is preliminary data.</text>
</comment>
<dbReference type="PANTHER" id="PTHR28259">
    <property type="entry name" value="FLUORIDE EXPORT PROTEIN 1-RELATED"/>
    <property type="match status" value="1"/>
</dbReference>
<dbReference type="GO" id="GO:0046872">
    <property type="term" value="F:metal ion binding"/>
    <property type="evidence" value="ECO:0007669"/>
    <property type="project" value="UniProtKB-KW"/>
</dbReference>
<keyword evidence="10" id="KW-0915">Sodium</keyword>
<dbReference type="GO" id="GO:0062054">
    <property type="term" value="F:fluoride channel activity"/>
    <property type="evidence" value="ECO:0007669"/>
    <property type="project" value="UniProtKB-UniRule"/>
</dbReference>
<evidence type="ECO:0000256" key="5">
    <source>
        <dbReference type="ARBA" id="ARBA00023136"/>
    </source>
</evidence>
<evidence type="ECO:0000256" key="7">
    <source>
        <dbReference type="ARBA" id="ARBA00035120"/>
    </source>
</evidence>
<evidence type="ECO:0000256" key="6">
    <source>
        <dbReference type="ARBA" id="ARBA00023303"/>
    </source>
</evidence>
<evidence type="ECO:0000313" key="11">
    <source>
        <dbReference type="EMBL" id="PWJ52641.1"/>
    </source>
</evidence>
<evidence type="ECO:0000256" key="8">
    <source>
        <dbReference type="ARBA" id="ARBA00035585"/>
    </source>
</evidence>
<keyword evidence="5 10" id="KW-0472">Membrane</keyword>
<keyword evidence="4 10" id="KW-1133">Transmembrane helix</keyword>
<comment type="subcellular location">
    <subcellularLocation>
        <location evidence="1 10">Cell membrane</location>
        <topology evidence="1 10">Multi-pass membrane protein</topology>
    </subcellularLocation>
</comment>
<comment type="caution">
    <text evidence="10">Lacks conserved residue(s) required for the propagation of feature annotation.</text>
</comment>